<dbReference type="SUPFAM" id="SSF53850">
    <property type="entry name" value="Periplasmic binding protein-like II"/>
    <property type="match status" value="1"/>
</dbReference>
<dbReference type="AlphaFoldDB" id="A0AAE3SFU5"/>
<dbReference type="Gene3D" id="3.40.190.10">
    <property type="entry name" value="Periplasmic binding protein-like II"/>
    <property type="match status" value="1"/>
</dbReference>
<evidence type="ECO:0000313" key="2">
    <source>
        <dbReference type="EMBL" id="MCW3787813.1"/>
    </source>
</evidence>
<evidence type="ECO:0000256" key="1">
    <source>
        <dbReference type="SAM" id="SignalP"/>
    </source>
</evidence>
<name>A0AAE3SFU5_9BACT</name>
<proteinExistence type="predicted"/>
<comment type="caution">
    <text evidence="2">The sequence shown here is derived from an EMBL/GenBank/DDBJ whole genome shotgun (WGS) entry which is preliminary data.</text>
</comment>
<keyword evidence="1" id="KW-0732">Signal</keyword>
<protein>
    <recommendedName>
        <fullName evidence="4">Phosphate ABC transporter substrate-binding protein</fullName>
    </recommendedName>
</protein>
<evidence type="ECO:0008006" key="4">
    <source>
        <dbReference type="Google" id="ProtNLM"/>
    </source>
</evidence>
<keyword evidence="3" id="KW-1185">Reference proteome</keyword>
<dbReference type="EMBL" id="JAPDPJ010000037">
    <property type="protein sequence ID" value="MCW3787813.1"/>
    <property type="molecule type" value="Genomic_DNA"/>
</dbReference>
<feature type="signal peptide" evidence="1">
    <location>
        <begin position="1"/>
        <end position="19"/>
    </location>
</feature>
<accession>A0AAE3SFU5</accession>
<dbReference type="RefSeq" id="WP_301191377.1">
    <property type="nucleotide sequence ID" value="NZ_JAPDPJ010000037.1"/>
</dbReference>
<reference evidence="2" key="1">
    <citation type="submission" date="2022-10" db="EMBL/GenBank/DDBJ databases">
        <authorList>
            <person name="Yu W.X."/>
        </authorList>
    </citation>
    <scope>NUCLEOTIDE SEQUENCE</scope>
    <source>
        <strain evidence="2">AAT</strain>
    </source>
</reference>
<gene>
    <name evidence="2" type="ORF">OM075_15160</name>
</gene>
<feature type="chain" id="PRO_5042111990" description="Phosphate ABC transporter substrate-binding protein" evidence="1">
    <location>
        <begin position="20"/>
        <end position="141"/>
    </location>
</feature>
<dbReference type="Proteomes" id="UP001209229">
    <property type="component" value="Unassembled WGS sequence"/>
</dbReference>
<organism evidence="2 3">
    <name type="scientific">Plebeiibacterium sediminum</name>
    <dbReference type="NCBI Taxonomy" id="2992112"/>
    <lineage>
        <taxon>Bacteria</taxon>
        <taxon>Pseudomonadati</taxon>
        <taxon>Bacteroidota</taxon>
        <taxon>Bacteroidia</taxon>
        <taxon>Marinilabiliales</taxon>
        <taxon>Marinilabiliaceae</taxon>
        <taxon>Plebeiibacterium</taxon>
    </lineage>
</organism>
<sequence>MKKLIILMLVVLAICTAEATAQSYRIIVNESNTVSSISQKELAMVFLKKRKKWDDGTNIMPVDQKANAKVRETFSMEVFKKKVAAIRSYWQKAMFSGMAAGPDEKNSDLDVIEYVKHNKGAIGYISSTAPLNGVKVISVKE</sequence>
<evidence type="ECO:0000313" key="3">
    <source>
        <dbReference type="Proteomes" id="UP001209229"/>
    </source>
</evidence>